<comment type="caution">
    <text evidence="2">The sequence shown here is derived from an EMBL/GenBank/DDBJ whole genome shotgun (WGS) entry which is preliminary data.</text>
</comment>
<organism evidence="2 3">
    <name type="scientific">Hydrogenovibrio marinus</name>
    <dbReference type="NCBI Taxonomy" id="28885"/>
    <lineage>
        <taxon>Bacteria</taxon>
        <taxon>Pseudomonadati</taxon>
        <taxon>Pseudomonadota</taxon>
        <taxon>Gammaproteobacteria</taxon>
        <taxon>Thiotrichales</taxon>
        <taxon>Piscirickettsiaceae</taxon>
        <taxon>Hydrogenovibrio</taxon>
    </lineage>
</organism>
<gene>
    <name evidence="2" type="ORF">EI16_01310</name>
</gene>
<feature type="signal peptide" evidence="1">
    <location>
        <begin position="1"/>
        <end position="20"/>
    </location>
</feature>
<dbReference type="AlphaFoldDB" id="A0A066ZRS2"/>
<dbReference type="EMBL" id="JMIU01000001">
    <property type="protein sequence ID" value="KDN94979.1"/>
    <property type="molecule type" value="Genomic_DNA"/>
</dbReference>
<evidence type="ECO:0000313" key="2">
    <source>
        <dbReference type="EMBL" id="KDN94979.1"/>
    </source>
</evidence>
<dbReference type="STRING" id="28885.EI16_01310"/>
<protein>
    <submittedName>
        <fullName evidence="2">Uncharacterized protein</fullName>
    </submittedName>
</protein>
<evidence type="ECO:0000256" key="1">
    <source>
        <dbReference type="SAM" id="SignalP"/>
    </source>
</evidence>
<evidence type="ECO:0000313" key="3">
    <source>
        <dbReference type="Proteomes" id="UP000027341"/>
    </source>
</evidence>
<keyword evidence="1" id="KW-0732">Signal</keyword>
<keyword evidence="3" id="KW-1185">Reference proteome</keyword>
<feature type="chain" id="PRO_5001632510" evidence="1">
    <location>
        <begin position="21"/>
        <end position="163"/>
    </location>
</feature>
<sequence length="163" mass="18673">MRYFFAVMVGLTLFSSPTFSQESTAEEILESHPLGLVSPEIQAELSNEALHTQLVTAAIEYDTFNQRCRGVSAAYNESKVNRLFLNKFGITMNDYMMNYMSKDANDPRDVKQKIVNRVYQSIAKMGGCQPARSKGLEKNLKDEYRNLYHQVEKSTWFPSVHND</sequence>
<reference evidence="2 3" key="1">
    <citation type="submission" date="2014-04" db="EMBL/GenBank/DDBJ databases">
        <title>Draft genome sequence of Hydrogenovibrio marinus MH-110, a model organism for aerobic H2 metabolism.</title>
        <authorList>
            <person name="Cha H.J."/>
            <person name="Jo B.H."/>
            <person name="Hwang B.H."/>
        </authorList>
    </citation>
    <scope>NUCLEOTIDE SEQUENCE [LARGE SCALE GENOMIC DNA]</scope>
    <source>
        <strain evidence="2 3">MH-110</strain>
    </source>
</reference>
<name>A0A066ZRS2_HYDMR</name>
<proteinExistence type="predicted"/>
<dbReference type="Proteomes" id="UP000027341">
    <property type="component" value="Unassembled WGS sequence"/>
</dbReference>
<accession>A0A066ZRS2</accession>